<accession>A0AC34FZT9</accession>
<evidence type="ECO:0000313" key="2">
    <source>
        <dbReference type="WBParaSite" id="ES5_v2.g22930.t1"/>
    </source>
</evidence>
<name>A0AC34FZT9_9BILA</name>
<evidence type="ECO:0000313" key="1">
    <source>
        <dbReference type="Proteomes" id="UP000887579"/>
    </source>
</evidence>
<organism evidence="1 2">
    <name type="scientific">Panagrolaimus sp. ES5</name>
    <dbReference type="NCBI Taxonomy" id="591445"/>
    <lineage>
        <taxon>Eukaryota</taxon>
        <taxon>Metazoa</taxon>
        <taxon>Ecdysozoa</taxon>
        <taxon>Nematoda</taxon>
        <taxon>Chromadorea</taxon>
        <taxon>Rhabditida</taxon>
        <taxon>Tylenchina</taxon>
        <taxon>Panagrolaimomorpha</taxon>
        <taxon>Panagrolaimoidea</taxon>
        <taxon>Panagrolaimidae</taxon>
        <taxon>Panagrolaimus</taxon>
    </lineage>
</organism>
<dbReference type="WBParaSite" id="ES5_v2.g22930.t1">
    <property type="protein sequence ID" value="ES5_v2.g22930.t1"/>
    <property type="gene ID" value="ES5_v2.g22930"/>
</dbReference>
<sequence>MDNEKVERKLSQMILDKKLSGCLHQGEGVLVLFDLAGPDHTYENGVKAIPAMGGILDALYVRARKIH</sequence>
<dbReference type="Proteomes" id="UP000887579">
    <property type="component" value="Unplaced"/>
</dbReference>
<proteinExistence type="predicted"/>
<reference evidence="2" key="1">
    <citation type="submission" date="2022-11" db="UniProtKB">
        <authorList>
            <consortium name="WormBaseParasite"/>
        </authorList>
    </citation>
    <scope>IDENTIFICATION</scope>
</reference>
<protein>
    <submittedName>
        <fullName evidence="2">Uncharacterized protein</fullName>
    </submittedName>
</protein>